<dbReference type="Proteomes" id="UP001342631">
    <property type="component" value="Unassembled WGS sequence"/>
</dbReference>
<name>A0ABQ6QUF7_9BACT</name>
<proteinExistence type="predicted"/>
<evidence type="ECO:0000313" key="2">
    <source>
        <dbReference type="Proteomes" id="UP001342631"/>
    </source>
</evidence>
<evidence type="ECO:0000313" key="1">
    <source>
        <dbReference type="EMBL" id="GMU07638.1"/>
    </source>
</evidence>
<dbReference type="EMBL" id="BTTX01000003">
    <property type="protein sequence ID" value="GMU07638.1"/>
    <property type="molecule type" value="Genomic_DNA"/>
</dbReference>
<comment type="caution">
    <text evidence="1">The sequence shown here is derived from an EMBL/GenBank/DDBJ whole genome shotgun (WGS) entry which is preliminary data.</text>
</comment>
<protein>
    <submittedName>
        <fullName evidence="1">Uncharacterized protein</fullName>
    </submittedName>
</protein>
<organism evidence="1 2">
    <name type="scientific">Corallococcus caeni</name>
    <dbReference type="NCBI Taxonomy" id="3082388"/>
    <lineage>
        <taxon>Bacteria</taxon>
        <taxon>Pseudomonadati</taxon>
        <taxon>Myxococcota</taxon>
        <taxon>Myxococcia</taxon>
        <taxon>Myxococcales</taxon>
        <taxon>Cystobacterineae</taxon>
        <taxon>Myxococcaceae</taxon>
        <taxon>Corallococcus</taxon>
    </lineage>
</organism>
<accession>A0ABQ6QUF7</accession>
<reference evidence="1 2" key="1">
    <citation type="journal article" date="2024" name="Arch. Microbiol.">
        <title>Corallococcus caeni sp. nov., a novel myxobacterium isolated from activated sludge.</title>
        <authorList>
            <person name="Tomita S."/>
            <person name="Nakai R."/>
            <person name="Kuroda K."/>
            <person name="Kurashita H."/>
            <person name="Hatamoto M."/>
            <person name="Yamaguchi T."/>
            <person name="Narihiro T."/>
        </authorList>
    </citation>
    <scope>NUCLEOTIDE SEQUENCE [LARGE SCALE GENOMIC DNA]</scope>
    <source>
        <strain evidence="1 2">NO1</strain>
    </source>
</reference>
<dbReference type="RefSeq" id="WP_338278498.1">
    <property type="nucleotide sequence ID" value="NZ_BTTX01000003.1"/>
</dbReference>
<gene>
    <name evidence="1" type="ORF">ASNO1_38910</name>
</gene>
<sequence>MASSKLDASEPRRLARPWWRDLPGWLLLWTLAAVALASTCSDRRSLQGLSAGDRAALYQRTSDEFHTLCEGPHAGDFLPRCREQARFLGSFPECDEACRARLAPWR</sequence>
<keyword evidence="2" id="KW-1185">Reference proteome</keyword>